<sequence length="970" mass="104279">MPSTSLDSESTFVKTSAISTHILRASNSFGNGRGRRLLGPLRRDDIRALRINNEGRPPCLIFPNHAQSSPSPSVRLRSIASRRRRSAAICVPTLGDAPQWIVIRTAPVRWTIVPTTSLCGIMSEEPEAAFSSESNLSLFCGETTPVVTTARCAALFAHTSALVLFTSSPGAVLSSPSRTPVPHRSPALDRCTAEFYVVNPGEIAPPARYRTTSMLYMDDGVLARTVLNYLGEMVSLAARCLEASLIGSCSNHIIPPFSDPQTKKSLMIHDSEADPVELDGATVTRVLYFPDDHPNPALHGLIAVGPPWQPGQSAQGMRDASYAKTQSAASPKLAISKLSKHTWLAPLKVALAGWVWPLTAEARKGLGLCGTLGSSTEPDVDPEDPDSDVPDELQVVLFGQSDDENPRPLSPFDDTLSFKPPSSPGSPPKAALPVPEERNQGPAEQAPVFKAQLFDADANQAELDDGEHSPTFHSEDDTKKSFDFTGELQRLNESGGSDRASFVEQLETAFKTPARMDLAFDFNDESMLAPPVPPLPQNLRAAPVEEVPKSFSNFTETASMYGGSDETGNRDSGMSQDQDHDISFMIHELEDHPSRRTAISTGLSGSAASLRRLTLSDIIPPPSHSASHSRANSKSSMVEEDSSVLKSIMAKAADILPADESRSRVDSNVSLKRPSCVPAYVDQTSSTQSYSRQTSVASFTDFESSDEVRRGFELGANRPAFYPPPQAVFRPQHGRDKSLFSIASVSSYGAAVNNGAQDPFGYAQDGPSRPPSMDDMSISGSMSMSLLLRIPTTGATGAGGEPSGMSIASNPALPSADATAASACTSVTTRTRAVALLYALHEASTGHAAWASHTRRRGDFSIDSLMSGYSEHPVSHPSLDDKTFDNAHDAPLSMISASPESTYINEQDERTRPSWDSIMGNETGRFTSVVEDSNSLFDKTGNRIFMLSESVFGIYPSFVTILLLRSLVLL</sequence>
<name>A0A2G8RZJ6_9APHY</name>
<protein>
    <submittedName>
        <fullName evidence="2">Uncharacterized protein</fullName>
    </submittedName>
</protein>
<feature type="compositionally biased region" description="Basic and acidic residues" evidence="1">
    <location>
        <begin position="466"/>
        <end position="481"/>
    </location>
</feature>
<keyword evidence="3" id="KW-1185">Reference proteome</keyword>
<feature type="region of interest" description="Disordered" evidence="1">
    <location>
        <begin position="461"/>
        <end position="481"/>
    </location>
</feature>
<gene>
    <name evidence="2" type="ORF">GSI_10077</name>
</gene>
<feature type="region of interest" description="Disordered" evidence="1">
    <location>
        <begin position="399"/>
        <end position="443"/>
    </location>
</feature>
<dbReference type="STRING" id="1077348.A0A2G8RZJ6"/>
<evidence type="ECO:0000313" key="2">
    <source>
        <dbReference type="EMBL" id="PIL26939.1"/>
    </source>
</evidence>
<dbReference type="Proteomes" id="UP000230002">
    <property type="component" value="Unassembled WGS sequence"/>
</dbReference>
<feature type="region of interest" description="Disordered" evidence="1">
    <location>
        <begin position="617"/>
        <end position="642"/>
    </location>
</feature>
<feature type="region of interest" description="Disordered" evidence="1">
    <location>
        <begin position="556"/>
        <end position="577"/>
    </location>
</feature>
<organism evidence="2 3">
    <name type="scientific">Ganoderma sinense ZZ0214-1</name>
    <dbReference type="NCBI Taxonomy" id="1077348"/>
    <lineage>
        <taxon>Eukaryota</taxon>
        <taxon>Fungi</taxon>
        <taxon>Dikarya</taxon>
        <taxon>Basidiomycota</taxon>
        <taxon>Agaricomycotina</taxon>
        <taxon>Agaricomycetes</taxon>
        <taxon>Polyporales</taxon>
        <taxon>Polyporaceae</taxon>
        <taxon>Ganoderma</taxon>
    </lineage>
</organism>
<evidence type="ECO:0000313" key="3">
    <source>
        <dbReference type="Proteomes" id="UP000230002"/>
    </source>
</evidence>
<accession>A0A2G8RZJ6</accession>
<reference evidence="2 3" key="1">
    <citation type="journal article" date="2015" name="Sci. Rep.">
        <title>Chromosome-level genome map provides insights into diverse defense mechanisms in the medicinal fungus Ganoderma sinense.</title>
        <authorList>
            <person name="Zhu Y."/>
            <person name="Xu J."/>
            <person name="Sun C."/>
            <person name="Zhou S."/>
            <person name="Xu H."/>
            <person name="Nelson D.R."/>
            <person name="Qian J."/>
            <person name="Song J."/>
            <person name="Luo H."/>
            <person name="Xiang L."/>
            <person name="Li Y."/>
            <person name="Xu Z."/>
            <person name="Ji A."/>
            <person name="Wang L."/>
            <person name="Lu S."/>
            <person name="Hayward A."/>
            <person name="Sun W."/>
            <person name="Li X."/>
            <person name="Schwartz D.C."/>
            <person name="Wang Y."/>
            <person name="Chen S."/>
        </authorList>
    </citation>
    <scope>NUCLEOTIDE SEQUENCE [LARGE SCALE GENOMIC DNA]</scope>
    <source>
        <strain evidence="2 3">ZZ0214-1</strain>
    </source>
</reference>
<dbReference type="AlphaFoldDB" id="A0A2G8RZJ6"/>
<comment type="caution">
    <text evidence="2">The sequence shown here is derived from an EMBL/GenBank/DDBJ whole genome shotgun (WGS) entry which is preliminary data.</text>
</comment>
<evidence type="ECO:0000256" key="1">
    <source>
        <dbReference type="SAM" id="MobiDB-lite"/>
    </source>
</evidence>
<dbReference type="OrthoDB" id="2563277at2759"/>
<dbReference type="EMBL" id="AYKW01000034">
    <property type="protein sequence ID" value="PIL26939.1"/>
    <property type="molecule type" value="Genomic_DNA"/>
</dbReference>
<feature type="compositionally biased region" description="Low complexity" evidence="1">
    <location>
        <begin position="624"/>
        <end position="636"/>
    </location>
</feature>
<proteinExistence type="predicted"/>